<feature type="transmembrane region" description="Helical" evidence="4">
    <location>
        <begin position="222"/>
        <end position="246"/>
    </location>
</feature>
<feature type="region of interest" description="Disordered" evidence="3">
    <location>
        <begin position="301"/>
        <end position="375"/>
    </location>
</feature>
<dbReference type="EMBL" id="GG745361">
    <property type="protein sequence ID" value="KNE69473.1"/>
    <property type="molecule type" value="Genomic_DNA"/>
</dbReference>
<name>A0A0L0T3V0_ALLM3</name>
<gene>
    <name evidence="5" type="ORF">AMAG_14043</name>
</gene>
<dbReference type="PANTHER" id="PTHR15454">
    <property type="entry name" value="NISCHARIN RELATED"/>
    <property type="match status" value="1"/>
</dbReference>
<dbReference type="InterPro" id="IPR001611">
    <property type="entry name" value="Leu-rich_rpt"/>
</dbReference>
<reference evidence="5 6" key="1">
    <citation type="submission" date="2009-11" db="EMBL/GenBank/DDBJ databases">
        <title>Annotation of Allomyces macrogynus ATCC 38327.</title>
        <authorList>
            <consortium name="The Broad Institute Genome Sequencing Platform"/>
            <person name="Russ C."/>
            <person name="Cuomo C."/>
            <person name="Burger G."/>
            <person name="Gray M.W."/>
            <person name="Holland P.W.H."/>
            <person name="King N."/>
            <person name="Lang F.B.F."/>
            <person name="Roger A.J."/>
            <person name="Ruiz-Trillo I."/>
            <person name="Young S.K."/>
            <person name="Zeng Q."/>
            <person name="Gargeya S."/>
            <person name="Fitzgerald M."/>
            <person name="Haas B."/>
            <person name="Abouelleil A."/>
            <person name="Alvarado L."/>
            <person name="Arachchi H.M."/>
            <person name="Berlin A."/>
            <person name="Chapman S.B."/>
            <person name="Gearin G."/>
            <person name="Goldberg J."/>
            <person name="Griggs A."/>
            <person name="Gujja S."/>
            <person name="Hansen M."/>
            <person name="Heiman D."/>
            <person name="Howarth C."/>
            <person name="Larimer J."/>
            <person name="Lui A."/>
            <person name="MacDonald P.J.P."/>
            <person name="McCowen C."/>
            <person name="Montmayeur A."/>
            <person name="Murphy C."/>
            <person name="Neiman D."/>
            <person name="Pearson M."/>
            <person name="Priest M."/>
            <person name="Roberts A."/>
            <person name="Saif S."/>
            <person name="Shea T."/>
            <person name="Sisk P."/>
            <person name="Stolte C."/>
            <person name="Sykes S."/>
            <person name="Wortman J."/>
            <person name="Nusbaum C."/>
            <person name="Birren B."/>
        </authorList>
    </citation>
    <scope>NUCLEOTIDE SEQUENCE [LARGE SCALE GENOMIC DNA]</scope>
    <source>
        <strain evidence="5 6">ATCC 38327</strain>
    </source>
</reference>
<dbReference type="GO" id="GO:0005737">
    <property type="term" value="C:cytoplasm"/>
    <property type="evidence" value="ECO:0007669"/>
    <property type="project" value="TreeGrafter"/>
</dbReference>
<dbReference type="InterPro" id="IPR032675">
    <property type="entry name" value="LRR_dom_sf"/>
</dbReference>
<reference evidence="6" key="2">
    <citation type="submission" date="2009-11" db="EMBL/GenBank/DDBJ databases">
        <title>The Genome Sequence of Allomyces macrogynus strain ATCC 38327.</title>
        <authorList>
            <consortium name="The Broad Institute Genome Sequencing Platform"/>
            <person name="Russ C."/>
            <person name="Cuomo C."/>
            <person name="Shea T."/>
            <person name="Young S.K."/>
            <person name="Zeng Q."/>
            <person name="Koehrsen M."/>
            <person name="Haas B."/>
            <person name="Borodovsky M."/>
            <person name="Guigo R."/>
            <person name="Alvarado L."/>
            <person name="Berlin A."/>
            <person name="Borenstein D."/>
            <person name="Chen Z."/>
            <person name="Engels R."/>
            <person name="Freedman E."/>
            <person name="Gellesch M."/>
            <person name="Goldberg J."/>
            <person name="Griggs A."/>
            <person name="Gujja S."/>
            <person name="Heiman D."/>
            <person name="Hepburn T."/>
            <person name="Howarth C."/>
            <person name="Jen D."/>
            <person name="Larson L."/>
            <person name="Lewis B."/>
            <person name="Mehta T."/>
            <person name="Park D."/>
            <person name="Pearson M."/>
            <person name="Roberts A."/>
            <person name="Saif S."/>
            <person name="Shenoy N."/>
            <person name="Sisk P."/>
            <person name="Stolte C."/>
            <person name="Sykes S."/>
            <person name="Walk T."/>
            <person name="White J."/>
            <person name="Yandava C."/>
            <person name="Burger G."/>
            <person name="Gray M.W."/>
            <person name="Holland P.W.H."/>
            <person name="King N."/>
            <person name="Lang F.B.F."/>
            <person name="Roger A.J."/>
            <person name="Ruiz-Trillo I."/>
            <person name="Lander E."/>
            <person name="Nusbaum C."/>
        </authorList>
    </citation>
    <scope>NUCLEOTIDE SEQUENCE [LARGE SCALE GENOMIC DNA]</scope>
    <source>
        <strain evidence="6">ATCC 38327</strain>
    </source>
</reference>
<organism evidence="5 6">
    <name type="scientific">Allomyces macrogynus (strain ATCC 38327)</name>
    <name type="common">Allomyces javanicus var. macrogynus</name>
    <dbReference type="NCBI Taxonomy" id="578462"/>
    <lineage>
        <taxon>Eukaryota</taxon>
        <taxon>Fungi</taxon>
        <taxon>Fungi incertae sedis</taxon>
        <taxon>Blastocladiomycota</taxon>
        <taxon>Blastocladiomycetes</taxon>
        <taxon>Blastocladiales</taxon>
        <taxon>Blastocladiaceae</taxon>
        <taxon>Allomyces</taxon>
    </lineage>
</organism>
<dbReference type="PROSITE" id="PS51450">
    <property type="entry name" value="LRR"/>
    <property type="match status" value="1"/>
</dbReference>
<evidence type="ECO:0008006" key="7">
    <source>
        <dbReference type="Google" id="ProtNLM"/>
    </source>
</evidence>
<dbReference type="Pfam" id="PF13855">
    <property type="entry name" value="LRR_8"/>
    <property type="match status" value="1"/>
</dbReference>
<evidence type="ECO:0000256" key="4">
    <source>
        <dbReference type="SAM" id="Phobius"/>
    </source>
</evidence>
<dbReference type="Proteomes" id="UP000054350">
    <property type="component" value="Unassembled WGS sequence"/>
</dbReference>
<dbReference type="SUPFAM" id="SSF52075">
    <property type="entry name" value="Outer arm dynein light chain 1"/>
    <property type="match status" value="1"/>
</dbReference>
<feature type="compositionally biased region" description="Low complexity" evidence="3">
    <location>
        <begin position="162"/>
        <end position="207"/>
    </location>
</feature>
<keyword evidence="4" id="KW-0812">Transmembrane</keyword>
<keyword evidence="4" id="KW-1133">Transmembrane helix</keyword>
<dbReference type="AlphaFoldDB" id="A0A0L0T3V0"/>
<dbReference type="STRING" id="578462.A0A0L0T3V0"/>
<feature type="region of interest" description="Disordered" evidence="3">
    <location>
        <begin position="160"/>
        <end position="216"/>
    </location>
</feature>
<proteinExistence type="predicted"/>
<feature type="compositionally biased region" description="Low complexity" evidence="3">
    <location>
        <begin position="275"/>
        <end position="286"/>
    </location>
</feature>
<accession>A0A0L0T3V0</accession>
<protein>
    <recommendedName>
        <fullName evidence="7">Leucine-rich repeat-containing N-terminal plant-type domain-containing protein</fullName>
    </recommendedName>
</protein>
<keyword evidence="1" id="KW-0433">Leucine-rich repeat</keyword>
<evidence type="ECO:0000313" key="5">
    <source>
        <dbReference type="EMBL" id="KNE69473.1"/>
    </source>
</evidence>
<dbReference type="Gene3D" id="3.80.10.10">
    <property type="entry name" value="Ribonuclease Inhibitor"/>
    <property type="match status" value="1"/>
</dbReference>
<dbReference type="OrthoDB" id="676979at2759"/>
<evidence type="ECO:0000256" key="2">
    <source>
        <dbReference type="ARBA" id="ARBA00022737"/>
    </source>
</evidence>
<evidence type="ECO:0000256" key="1">
    <source>
        <dbReference type="ARBA" id="ARBA00022614"/>
    </source>
</evidence>
<keyword evidence="2" id="KW-0677">Repeat</keyword>
<evidence type="ECO:0000313" key="6">
    <source>
        <dbReference type="Proteomes" id="UP000054350"/>
    </source>
</evidence>
<feature type="region of interest" description="Disordered" evidence="3">
    <location>
        <begin position="255"/>
        <end position="286"/>
    </location>
</feature>
<evidence type="ECO:0000256" key="3">
    <source>
        <dbReference type="SAM" id="MobiDB-lite"/>
    </source>
</evidence>
<dbReference type="PANTHER" id="PTHR15454:SF56">
    <property type="entry name" value="PROTEIN PHOSPHATASE 1 REGULATORY SUBUNIT 7-RELATED"/>
    <property type="match status" value="1"/>
</dbReference>
<feature type="compositionally biased region" description="Basic and acidic residues" evidence="3">
    <location>
        <begin position="304"/>
        <end position="314"/>
    </location>
</feature>
<dbReference type="VEuPathDB" id="FungiDB:AMAG_14043"/>
<keyword evidence="4" id="KW-0472">Membrane</keyword>
<keyword evidence="6" id="KW-1185">Reference proteome</keyword>
<sequence>MTDADCAAVSSLFTPGAVDPWACCHLFPGIANIQCNSEGRISSLEFLNEVAAGVSIKPDAVQSGSAFSQLTALEALKLANANLNAFPGNLATLPNLKTLDLSKNNIKTVPDLSRFPQLGNINLQGNPVTGPIELPASISQCNVPSGVCASGPGKCGNLAPCSPTSSTSATTTTTSTSTSTSSTTTSASATATATTTTSTAATASPTSRAESSLAEPNNGISAGAWAGIGVAIALSILAIAAALFVYRRRQQQQKGKQLRSAEDGTAGASGAANVMRRSSGNMRSSGAVNPMAAAALAAECPPSDLHDQPEERTSRAALVPRDSSVRSLSPIRRAGSPPLAAAVLDTAPRPSVSSFRSKRSFMGGSGRPSLSNGRPSLSNAAALTISTPTPTPAVPLPVPNTAASLKRQPRRPSVDANSAVAESLVSGAGRSGAATSTLISLVQPAGVLLDARFTDIVLRPPSGFKPTGGAMTASRRMRAGHEWDAIFTAVQSRVARSLRTASTAPTSAMPLDPVAACAERVWTDLVAEAAKGLGAHSPTEIHASEERTARKAALMHAVVEALVPMLADLTTAPRIVDAARELGAPAPAVLAVLTAAATPSLLPANASAVSTAHDAASTVAEENGNDLDPAAIQHLVPAWADDVRTRARDAYQDLAERIGLTENVVPASVAAGFRDMFVTSAVRWARVVAANPGASLVDVRPGAPLDSRWMDGAINQNASLSAFDRVLFTYFPALVEPSDAGIATVKIVRAARVWLDEQSGAGGVPAGIMMMQVGSSTSLGAVH</sequence>